<evidence type="ECO:0000313" key="3">
    <source>
        <dbReference type="Proteomes" id="UP001501319"/>
    </source>
</evidence>
<protein>
    <submittedName>
        <fullName evidence="2">Uncharacterized protein</fullName>
    </submittedName>
</protein>
<evidence type="ECO:0000256" key="1">
    <source>
        <dbReference type="SAM" id="MobiDB-lite"/>
    </source>
</evidence>
<organism evidence="2 3">
    <name type="scientific">Kribbella alba</name>
    <dbReference type="NCBI Taxonomy" id="190197"/>
    <lineage>
        <taxon>Bacteria</taxon>
        <taxon>Bacillati</taxon>
        <taxon>Actinomycetota</taxon>
        <taxon>Actinomycetes</taxon>
        <taxon>Propionibacteriales</taxon>
        <taxon>Kribbellaceae</taxon>
        <taxon>Kribbella</taxon>
    </lineage>
</organism>
<dbReference type="RefSeq" id="WP_344112576.1">
    <property type="nucleotide sequence ID" value="NZ_BAAANE010000006.1"/>
</dbReference>
<name>A0ABP4R9B5_9ACTN</name>
<dbReference type="EMBL" id="BAAANE010000006">
    <property type="protein sequence ID" value="GAA1641777.1"/>
    <property type="molecule type" value="Genomic_DNA"/>
</dbReference>
<feature type="region of interest" description="Disordered" evidence="1">
    <location>
        <begin position="1"/>
        <end position="37"/>
    </location>
</feature>
<keyword evidence="3" id="KW-1185">Reference proteome</keyword>
<comment type="caution">
    <text evidence="2">The sequence shown here is derived from an EMBL/GenBank/DDBJ whole genome shotgun (WGS) entry which is preliminary data.</text>
</comment>
<gene>
    <name evidence="2" type="ORF">GCM10009744_34650</name>
</gene>
<reference evidence="3" key="1">
    <citation type="journal article" date="2019" name="Int. J. Syst. Evol. Microbiol.">
        <title>The Global Catalogue of Microorganisms (GCM) 10K type strain sequencing project: providing services to taxonomists for standard genome sequencing and annotation.</title>
        <authorList>
            <consortium name="The Broad Institute Genomics Platform"/>
            <consortium name="The Broad Institute Genome Sequencing Center for Infectious Disease"/>
            <person name="Wu L."/>
            <person name="Ma J."/>
        </authorList>
    </citation>
    <scope>NUCLEOTIDE SEQUENCE [LARGE SCALE GENOMIC DNA]</scope>
    <source>
        <strain evidence="3">JCM 14306</strain>
    </source>
</reference>
<evidence type="ECO:0000313" key="2">
    <source>
        <dbReference type="EMBL" id="GAA1641777.1"/>
    </source>
</evidence>
<proteinExistence type="predicted"/>
<dbReference type="Proteomes" id="UP001501319">
    <property type="component" value="Unassembled WGS sequence"/>
</dbReference>
<sequence length="99" mass="10790">MHPPREGLDPAPASTQERDSAASSAQAQRDPGVRHLKLPFTDVPGAEYYVTAGFQVATAEELERSSETGDLSALSDRERAAITYHGADRLGDVIFNWFD</sequence>
<accession>A0ABP4R9B5</accession>